<dbReference type="EMBL" id="JAGMWT010000021">
    <property type="protein sequence ID" value="KAH7112505.1"/>
    <property type="molecule type" value="Genomic_DNA"/>
</dbReference>
<reference evidence="2" key="1">
    <citation type="journal article" date="2021" name="Nat. Commun.">
        <title>Genetic determinants of endophytism in the Arabidopsis root mycobiome.</title>
        <authorList>
            <person name="Mesny F."/>
            <person name="Miyauchi S."/>
            <person name="Thiergart T."/>
            <person name="Pickel B."/>
            <person name="Atanasova L."/>
            <person name="Karlsson M."/>
            <person name="Huettel B."/>
            <person name="Barry K.W."/>
            <person name="Haridas S."/>
            <person name="Chen C."/>
            <person name="Bauer D."/>
            <person name="Andreopoulos W."/>
            <person name="Pangilinan J."/>
            <person name="LaButti K."/>
            <person name="Riley R."/>
            <person name="Lipzen A."/>
            <person name="Clum A."/>
            <person name="Drula E."/>
            <person name="Henrissat B."/>
            <person name="Kohler A."/>
            <person name="Grigoriev I.V."/>
            <person name="Martin F.M."/>
            <person name="Hacquard S."/>
        </authorList>
    </citation>
    <scope>NUCLEOTIDE SEQUENCE</scope>
    <source>
        <strain evidence="2">MPI-CAGE-CH-0243</strain>
    </source>
</reference>
<dbReference type="InterPro" id="IPR012475">
    <property type="entry name" value="Fungal_lectin"/>
</dbReference>
<organism evidence="2 3">
    <name type="scientific">Dendryphion nanum</name>
    <dbReference type="NCBI Taxonomy" id="256645"/>
    <lineage>
        <taxon>Eukaryota</taxon>
        <taxon>Fungi</taxon>
        <taxon>Dikarya</taxon>
        <taxon>Ascomycota</taxon>
        <taxon>Pezizomycotina</taxon>
        <taxon>Dothideomycetes</taxon>
        <taxon>Pleosporomycetidae</taxon>
        <taxon>Pleosporales</taxon>
        <taxon>Torulaceae</taxon>
        <taxon>Dendryphion</taxon>
    </lineage>
</organism>
<evidence type="ECO:0000313" key="3">
    <source>
        <dbReference type="Proteomes" id="UP000700596"/>
    </source>
</evidence>
<dbReference type="SUPFAM" id="SSF89372">
    <property type="entry name" value="Fucose-specific lectin"/>
    <property type="match status" value="1"/>
</dbReference>
<accession>A0A9P9IAJ2</accession>
<dbReference type="Pfam" id="PF07938">
    <property type="entry name" value="Fungal_lectin"/>
    <property type="match status" value="1"/>
</dbReference>
<proteinExistence type="inferred from homology"/>
<evidence type="ECO:0008006" key="4">
    <source>
        <dbReference type="Google" id="ProtNLM"/>
    </source>
</evidence>
<dbReference type="Proteomes" id="UP000700596">
    <property type="component" value="Unassembled WGS sequence"/>
</dbReference>
<dbReference type="AlphaFoldDB" id="A0A9P9IAJ2"/>
<comment type="caution">
    <text evidence="2">The sequence shown here is derived from an EMBL/GenBank/DDBJ whole genome shotgun (WGS) entry which is preliminary data.</text>
</comment>
<protein>
    <recommendedName>
        <fullName evidence="4">Fucose-specific lectin</fullName>
    </recommendedName>
</protein>
<dbReference type="Gene3D" id="2.120.10.70">
    <property type="entry name" value="Fucose-specific lectin"/>
    <property type="match status" value="1"/>
</dbReference>
<evidence type="ECO:0000313" key="2">
    <source>
        <dbReference type="EMBL" id="KAH7112505.1"/>
    </source>
</evidence>
<name>A0A9P9IAJ2_9PLEO</name>
<sequence length="264" mass="29236">MDAGSRVPQNIVTDLDDGQKLYYVCRHEATVLVERIDNGKLGPPRRIGSALAGTHGSYVLLGDSRRFYCLNDQHILQDFVLVGNKWQQGSLAALGVVPSAGSRIAAVATVDGTIHVCFQDDNSQLKLVSYDDTKNWWVAAGFPPKQAPKDTSISALVLSDRLHLFYAHDDKSIHDLQLHDGQWTDTQVALTDTPDEKKSIRSAPSDGGTYGIEYTNDAGEVYIIDQGKRALSRTHTSEGVKNAEGAEGYNWGGCRLYYRPRWYY</sequence>
<comment type="similarity">
    <text evidence="1">Belongs to the fungal fucose-specific lectin family.</text>
</comment>
<dbReference type="OrthoDB" id="5383773at2759"/>
<evidence type="ECO:0000256" key="1">
    <source>
        <dbReference type="ARBA" id="ARBA00009042"/>
    </source>
</evidence>
<keyword evidence="3" id="KW-1185">Reference proteome</keyword>
<gene>
    <name evidence="2" type="ORF">B0J11DRAFT_186034</name>
</gene>